<feature type="compositionally biased region" description="Basic and acidic residues" evidence="1">
    <location>
        <begin position="96"/>
        <end position="109"/>
    </location>
</feature>
<dbReference type="RefSeq" id="WP_104144163.1">
    <property type="nucleotide sequence ID" value="NZ_PREU01000006.1"/>
</dbReference>
<dbReference type="OrthoDB" id="8637286at2"/>
<gene>
    <name evidence="2" type="ORF">C4E15_15620</name>
</gene>
<dbReference type="AlphaFoldDB" id="A0A2S5GR99"/>
<protein>
    <submittedName>
        <fullName evidence="2">Uncharacterized protein</fullName>
    </submittedName>
</protein>
<evidence type="ECO:0000256" key="1">
    <source>
        <dbReference type="SAM" id="MobiDB-lite"/>
    </source>
</evidence>
<dbReference type="EMBL" id="PREU01000006">
    <property type="protein sequence ID" value="PPA75519.1"/>
    <property type="molecule type" value="Genomic_DNA"/>
</dbReference>
<comment type="caution">
    <text evidence="2">The sequence shown here is derived from an EMBL/GenBank/DDBJ whole genome shotgun (WGS) entry which is preliminary data.</text>
</comment>
<name>A0A2S5GR99_9BURK</name>
<evidence type="ECO:0000313" key="2">
    <source>
        <dbReference type="EMBL" id="PPA75519.1"/>
    </source>
</evidence>
<organism evidence="2 3">
    <name type="scientific">Achromobacter spanius</name>
    <dbReference type="NCBI Taxonomy" id="217203"/>
    <lineage>
        <taxon>Bacteria</taxon>
        <taxon>Pseudomonadati</taxon>
        <taxon>Pseudomonadota</taxon>
        <taxon>Betaproteobacteria</taxon>
        <taxon>Burkholderiales</taxon>
        <taxon>Alcaligenaceae</taxon>
        <taxon>Achromobacter</taxon>
    </lineage>
</organism>
<dbReference type="Proteomes" id="UP000239990">
    <property type="component" value="Unassembled WGS sequence"/>
</dbReference>
<feature type="region of interest" description="Disordered" evidence="1">
    <location>
        <begin position="55"/>
        <end position="155"/>
    </location>
</feature>
<evidence type="ECO:0000313" key="3">
    <source>
        <dbReference type="Proteomes" id="UP000239990"/>
    </source>
</evidence>
<accession>A0A2S5GR99</accession>
<sequence>MIVEAFQRPDGKWSFRGIAMLGVQQDARAYPTCEAAVEAARTEYPDYAVSIVEPEFQEPPMKPTQAEKATNPPTAGSGAVEPSTEDQVDIANRVQDGIKHADDHSEKGRQPATRAGGVKPMDGNPNPERDTEGDTFKPADDTPAVLPKRSGPVSQ</sequence>
<feature type="compositionally biased region" description="Basic and acidic residues" evidence="1">
    <location>
        <begin position="127"/>
        <end position="140"/>
    </location>
</feature>
<proteinExistence type="predicted"/>
<reference evidence="2 3" key="1">
    <citation type="submission" date="2018-02" db="EMBL/GenBank/DDBJ databases">
        <title>Draft Genome of Achromobacter spanius stain 6.</title>
        <authorList>
            <person name="Gunasekera T.S."/>
            <person name="Radwan O."/>
            <person name="Ruiz O.N."/>
        </authorList>
    </citation>
    <scope>NUCLEOTIDE SEQUENCE [LARGE SCALE GENOMIC DNA]</scope>
    <source>
        <strain evidence="2 3">6</strain>
    </source>
</reference>